<dbReference type="STRING" id="452084.AR438_11640"/>
<keyword evidence="2" id="KW-1185">Reference proteome</keyword>
<evidence type="ECO:0000313" key="2">
    <source>
        <dbReference type="Proteomes" id="UP000051682"/>
    </source>
</evidence>
<dbReference type="Proteomes" id="UP000051682">
    <property type="component" value="Unassembled WGS sequence"/>
</dbReference>
<dbReference type="AlphaFoldDB" id="A0A0Q3LSM2"/>
<accession>A0A0Q3LSM2</accession>
<name>A0A0Q3LSM2_9FLAO</name>
<dbReference type="EMBL" id="LLYZ01000005">
    <property type="protein sequence ID" value="KQK26217.1"/>
    <property type="molecule type" value="Genomic_DNA"/>
</dbReference>
<dbReference type="OrthoDB" id="679082at2"/>
<evidence type="ECO:0000313" key="1">
    <source>
        <dbReference type="EMBL" id="KQK26217.1"/>
    </source>
</evidence>
<reference evidence="1 2" key="1">
    <citation type="submission" date="2015-10" db="EMBL/GenBank/DDBJ databases">
        <title>Chryseobacterium aquaticum genome.</title>
        <authorList>
            <person name="Newman J.D."/>
            <person name="Ferguson M.B."/>
            <person name="Miller J.R."/>
        </authorList>
    </citation>
    <scope>NUCLEOTIDE SEQUENCE [LARGE SCALE GENOMIC DNA]</scope>
    <source>
        <strain evidence="1 2">KCTC 12483</strain>
    </source>
</reference>
<sequence length="85" mass="9658">MKSVKNHNATGASIVRKLRTSKLSNGMPFMIHVKELASNQCYYEFPNGVIELVSIMTPKEMSTIKTLTKSEANRLRKQLDFEVVK</sequence>
<organism evidence="1 2">
    <name type="scientific">Chryseobacterium aquaticum</name>
    <dbReference type="NCBI Taxonomy" id="452084"/>
    <lineage>
        <taxon>Bacteria</taxon>
        <taxon>Pseudomonadati</taxon>
        <taxon>Bacteroidota</taxon>
        <taxon>Flavobacteriia</taxon>
        <taxon>Flavobacteriales</taxon>
        <taxon>Weeksellaceae</taxon>
        <taxon>Chryseobacterium group</taxon>
        <taxon>Chryseobacterium</taxon>
    </lineage>
</organism>
<gene>
    <name evidence="1" type="ORF">AR438_11640</name>
</gene>
<proteinExistence type="predicted"/>
<protein>
    <submittedName>
        <fullName evidence="1">Uncharacterized protein</fullName>
    </submittedName>
</protein>
<dbReference type="RefSeq" id="WP_056015259.1">
    <property type="nucleotide sequence ID" value="NZ_LLYZ01000005.1"/>
</dbReference>
<comment type="caution">
    <text evidence="1">The sequence shown here is derived from an EMBL/GenBank/DDBJ whole genome shotgun (WGS) entry which is preliminary data.</text>
</comment>